<name>A0A1D9FUC2_MOOP1</name>
<gene>
    <name evidence="2" type="ORF">BJP36_02740</name>
</gene>
<organism evidence="2 3">
    <name type="scientific">Moorena producens (strain JHB)</name>
    <dbReference type="NCBI Taxonomy" id="1454205"/>
    <lineage>
        <taxon>Bacteria</taxon>
        <taxon>Bacillati</taxon>
        <taxon>Cyanobacteriota</taxon>
        <taxon>Cyanophyceae</taxon>
        <taxon>Coleofasciculales</taxon>
        <taxon>Coleofasciculaceae</taxon>
        <taxon>Moorena</taxon>
    </lineage>
</organism>
<dbReference type="AlphaFoldDB" id="A0A1D9FUC2"/>
<feature type="region of interest" description="Disordered" evidence="1">
    <location>
        <begin position="29"/>
        <end position="58"/>
    </location>
</feature>
<evidence type="ECO:0000313" key="2">
    <source>
        <dbReference type="EMBL" id="AOY78979.1"/>
    </source>
</evidence>
<sequence>MQRLIYNYSNSQQPLSDIAYFFKAKVNRQKAKGKRQKAKVNRQKAKGKSQQAKGKRHAIKRVLRDTARRCIP</sequence>
<proteinExistence type="predicted"/>
<reference evidence="3" key="1">
    <citation type="submission" date="2016-10" db="EMBL/GenBank/DDBJ databases">
        <title>Comparative genomics uncovers the prolific and rare metabolic potential of the cyanobacterial genus Moorea.</title>
        <authorList>
            <person name="Leao T."/>
            <person name="Castelao G."/>
            <person name="Korobeynikov A."/>
            <person name="Monroe E.A."/>
            <person name="Podell S."/>
            <person name="Glukhov E."/>
            <person name="Allen E."/>
            <person name="Gerwick W.H."/>
            <person name="Gerwick L."/>
        </authorList>
    </citation>
    <scope>NUCLEOTIDE SEQUENCE [LARGE SCALE GENOMIC DNA]</scope>
    <source>
        <strain evidence="3">JHB</strain>
    </source>
</reference>
<protein>
    <submittedName>
        <fullName evidence="2">Uncharacterized protein</fullName>
    </submittedName>
</protein>
<evidence type="ECO:0000313" key="3">
    <source>
        <dbReference type="Proteomes" id="UP000176944"/>
    </source>
</evidence>
<evidence type="ECO:0000256" key="1">
    <source>
        <dbReference type="SAM" id="MobiDB-lite"/>
    </source>
</evidence>
<dbReference type="Proteomes" id="UP000176944">
    <property type="component" value="Chromosome"/>
</dbReference>
<accession>A0A1D9FUC2</accession>
<dbReference type="EMBL" id="CP017708">
    <property type="protein sequence ID" value="AOY78979.1"/>
    <property type="molecule type" value="Genomic_DNA"/>
</dbReference>